<evidence type="ECO:0000256" key="3">
    <source>
        <dbReference type="ARBA" id="ARBA00023002"/>
    </source>
</evidence>
<dbReference type="GO" id="GO:0016491">
    <property type="term" value="F:oxidoreductase activity"/>
    <property type="evidence" value="ECO:0007669"/>
    <property type="project" value="UniProtKB-KW"/>
</dbReference>
<evidence type="ECO:0000313" key="5">
    <source>
        <dbReference type="EMBL" id="SEH37942.1"/>
    </source>
</evidence>
<dbReference type="RefSeq" id="WP_089694090.1">
    <property type="nucleotide sequence ID" value="NZ_FNWQ01000004.1"/>
</dbReference>
<dbReference type="InterPro" id="IPR002347">
    <property type="entry name" value="SDR_fam"/>
</dbReference>
<name>A0A1H6HSB4_CHRCI</name>
<keyword evidence="3" id="KW-0560">Oxidoreductase</keyword>
<dbReference type="AlphaFoldDB" id="A0A1H6HSB4"/>
<evidence type="ECO:0000313" key="6">
    <source>
        <dbReference type="Proteomes" id="UP000198561"/>
    </source>
</evidence>
<evidence type="ECO:0000256" key="4">
    <source>
        <dbReference type="RuleBase" id="RU000363"/>
    </source>
</evidence>
<dbReference type="PROSITE" id="PS00061">
    <property type="entry name" value="ADH_SHORT"/>
    <property type="match status" value="1"/>
</dbReference>
<protein>
    <submittedName>
        <fullName evidence="5">NAD(P)-dependent dehydrogenase, short-chain alcohol dehydrogenase family</fullName>
    </submittedName>
</protein>
<dbReference type="InterPro" id="IPR036291">
    <property type="entry name" value="NAD(P)-bd_dom_sf"/>
</dbReference>
<dbReference type="OrthoDB" id="5786478at2"/>
<dbReference type="PRINTS" id="PR00080">
    <property type="entry name" value="SDRFAMILY"/>
</dbReference>
<dbReference type="PRINTS" id="PR00081">
    <property type="entry name" value="GDHRDH"/>
</dbReference>
<evidence type="ECO:0000256" key="2">
    <source>
        <dbReference type="ARBA" id="ARBA00022857"/>
    </source>
</evidence>
<organism evidence="5 6">
    <name type="scientific">Chryseobacterium culicis</name>
    <dbReference type="NCBI Taxonomy" id="680127"/>
    <lineage>
        <taxon>Bacteria</taxon>
        <taxon>Pseudomonadati</taxon>
        <taxon>Bacteroidota</taxon>
        <taxon>Flavobacteriia</taxon>
        <taxon>Flavobacteriales</taxon>
        <taxon>Weeksellaceae</taxon>
        <taxon>Chryseobacterium group</taxon>
        <taxon>Chryseobacterium</taxon>
    </lineage>
</organism>
<sequence length="239" mass="26428">MKKVLITGANQGIGFETAKQLSQLGYYVYLGSRNEANGIEAQNTLNEMGLEHVEFIQLDVTDIDSVRSAKEKLEAKAQQLDVLINNAAIVGEQPQNMSSNNLNNLRNVFEANFFGAVQTTQQFIDLLEKSDEPRIINVSSPLGSLSVQSNSQNPNYRIYDAYSSSKTALNAFTLLLAKELQDTRFKIVSVEPGYTATNLNQYQGTQTAEQAAGIIVKFCTLSDVPTGKFFDRNGDELPW</sequence>
<dbReference type="STRING" id="680127.SAMN05421593_3531"/>
<dbReference type="Proteomes" id="UP000198561">
    <property type="component" value="Unassembled WGS sequence"/>
</dbReference>
<proteinExistence type="inferred from homology"/>
<dbReference type="PANTHER" id="PTHR43490:SF99">
    <property type="entry name" value="SHORT-CHAIN DEHYDROGENASE_REDUCTASE"/>
    <property type="match status" value="1"/>
</dbReference>
<reference evidence="5 6" key="1">
    <citation type="submission" date="2016-10" db="EMBL/GenBank/DDBJ databases">
        <authorList>
            <person name="de Groot N.N."/>
        </authorList>
    </citation>
    <scope>NUCLEOTIDE SEQUENCE [LARGE SCALE GENOMIC DNA]</scope>
    <source>
        <strain evidence="5 6">DSM 23031</strain>
    </source>
</reference>
<dbReference type="Gene3D" id="3.40.50.720">
    <property type="entry name" value="NAD(P)-binding Rossmann-like Domain"/>
    <property type="match status" value="1"/>
</dbReference>
<dbReference type="SUPFAM" id="SSF51735">
    <property type="entry name" value="NAD(P)-binding Rossmann-fold domains"/>
    <property type="match status" value="1"/>
</dbReference>
<comment type="similarity">
    <text evidence="1 4">Belongs to the short-chain dehydrogenases/reductases (SDR) family.</text>
</comment>
<dbReference type="Pfam" id="PF00106">
    <property type="entry name" value="adh_short"/>
    <property type="match status" value="1"/>
</dbReference>
<dbReference type="PANTHER" id="PTHR43490">
    <property type="entry name" value="(+)-NEOMENTHOL DEHYDROGENASE"/>
    <property type="match status" value="1"/>
</dbReference>
<dbReference type="EMBL" id="FNWQ01000004">
    <property type="protein sequence ID" value="SEH37942.1"/>
    <property type="molecule type" value="Genomic_DNA"/>
</dbReference>
<dbReference type="InterPro" id="IPR020904">
    <property type="entry name" value="Sc_DH/Rdtase_CS"/>
</dbReference>
<evidence type="ECO:0000256" key="1">
    <source>
        <dbReference type="ARBA" id="ARBA00006484"/>
    </source>
</evidence>
<keyword evidence="2" id="KW-0521">NADP</keyword>
<accession>A0A1H6HSB4</accession>
<gene>
    <name evidence="5" type="ORF">SAMN05421593_3531</name>
</gene>